<evidence type="ECO:0000313" key="1">
    <source>
        <dbReference type="EMBL" id="EJN57762.1"/>
    </source>
</evidence>
<accession>J3EU19</accession>
<dbReference type="AlphaFoldDB" id="J3EU19"/>
<proteinExistence type="predicted"/>
<gene>
    <name evidence="1" type="ORF">HSB1_38470</name>
</gene>
<protein>
    <submittedName>
        <fullName evidence="1">Uncharacterized protein</fullName>
    </submittedName>
</protein>
<dbReference type="RefSeq" id="WP_009376971.1">
    <property type="nucleotide sequence ID" value="NZ_ALJD01000010.1"/>
</dbReference>
<dbReference type="Proteomes" id="UP000007813">
    <property type="component" value="Unassembled WGS sequence"/>
</dbReference>
<comment type="caution">
    <text evidence="1">The sequence shown here is derived from an EMBL/GenBank/DDBJ whole genome shotgun (WGS) entry which is preliminary data.</text>
</comment>
<dbReference type="eggNOG" id="arCOG10889">
    <property type="taxonomic scope" value="Archaea"/>
</dbReference>
<name>J3EU19_9EURY</name>
<evidence type="ECO:0000313" key="2">
    <source>
        <dbReference type="Proteomes" id="UP000007813"/>
    </source>
</evidence>
<reference evidence="1 2" key="1">
    <citation type="journal article" date="2012" name="J. Bacteriol.">
        <title>Draft Genome Sequence of the Extremely Halophilic Archaeon Halogranum salarium B-1T.</title>
        <authorList>
            <person name="Kim K.K."/>
            <person name="Lee K.C."/>
            <person name="Lee J.S."/>
        </authorList>
    </citation>
    <scope>NUCLEOTIDE SEQUENCE [LARGE SCALE GENOMIC DNA]</scope>
    <source>
        <strain evidence="1 2">B-1</strain>
    </source>
</reference>
<organism evidence="1 2">
    <name type="scientific">Halogranum salarium B-1</name>
    <dbReference type="NCBI Taxonomy" id="1210908"/>
    <lineage>
        <taxon>Archaea</taxon>
        <taxon>Methanobacteriati</taxon>
        <taxon>Methanobacteriota</taxon>
        <taxon>Stenosarchaea group</taxon>
        <taxon>Halobacteria</taxon>
        <taxon>Halobacteriales</taxon>
        <taxon>Haloferacaceae</taxon>
    </lineage>
</organism>
<sequence length="105" mass="11823">MPTSSLTTRLAALQERSPQHYGTLTRHLPLLKAALNNTTRPYPTSRQLYETLEDPPIPTHTFGRLLTLLVDLTIIDIYTERSNANRYDIRGYDAAALDELATLLA</sequence>
<dbReference type="EMBL" id="ALJD01000010">
    <property type="protein sequence ID" value="EJN57762.1"/>
    <property type="molecule type" value="Genomic_DNA"/>
</dbReference>